<reference evidence="3 4" key="1">
    <citation type="submission" date="2024-07" db="EMBL/GenBank/DDBJ databases">
        <title>Section-level genome sequencing and comparative genomics of Aspergillus sections Usti and Cavernicolus.</title>
        <authorList>
            <consortium name="Lawrence Berkeley National Laboratory"/>
            <person name="Nybo J.L."/>
            <person name="Vesth T.C."/>
            <person name="Theobald S."/>
            <person name="Frisvad J.C."/>
            <person name="Larsen T.O."/>
            <person name="Kjaerboelling I."/>
            <person name="Rothschild-Mancinelli K."/>
            <person name="Lyhne E.K."/>
            <person name="Kogle M.E."/>
            <person name="Barry K."/>
            <person name="Clum A."/>
            <person name="Na H."/>
            <person name="Ledsgaard L."/>
            <person name="Lin J."/>
            <person name="Lipzen A."/>
            <person name="Kuo A."/>
            <person name="Riley R."/>
            <person name="Mondo S."/>
            <person name="LaButti K."/>
            <person name="Haridas S."/>
            <person name="Pangalinan J."/>
            <person name="Salamov A.A."/>
            <person name="Simmons B.A."/>
            <person name="Magnuson J.K."/>
            <person name="Chen J."/>
            <person name="Drula E."/>
            <person name="Henrissat B."/>
            <person name="Wiebenga A."/>
            <person name="Lubbers R.J."/>
            <person name="Gomes A.C."/>
            <person name="Macurrencykelacurrency M.R."/>
            <person name="Stajich J."/>
            <person name="Grigoriev I.V."/>
            <person name="Mortensen U.H."/>
            <person name="De vries R.P."/>
            <person name="Baker S.E."/>
            <person name="Andersen M.R."/>
        </authorList>
    </citation>
    <scope>NUCLEOTIDE SEQUENCE [LARGE SCALE GENOMIC DNA]</scope>
    <source>
        <strain evidence="3 4">CBS 756.74</strain>
    </source>
</reference>
<protein>
    <recommendedName>
        <fullName evidence="2">DUF6987 domain-containing protein</fullName>
    </recommendedName>
</protein>
<dbReference type="Pfam" id="PF22485">
    <property type="entry name" value="DUF6987"/>
    <property type="match status" value="1"/>
</dbReference>
<dbReference type="RefSeq" id="XP_070896487.1">
    <property type="nucleotide sequence ID" value="XM_071046306.1"/>
</dbReference>
<evidence type="ECO:0000256" key="1">
    <source>
        <dbReference type="SAM" id="MobiDB-lite"/>
    </source>
</evidence>
<dbReference type="GeneID" id="98161470"/>
<sequence length="522" mass="57350">MTSLLAHPTGIRNPRVSRDEQTPSSPVVSEGFQSEIPEHQHSRKHGDTARARRLAGYRSRGAQAANLAAGTRMAPLRRRGGAPRGATAATALAVKEVEHLRRPLQTRSHSSSKVFPHESTREVWLTNDPAYLEEEGSGETVLMVGDSERHHLELAKLYGFPVSDDGKVLDDDGEVIGRVVEGKPEDLIGQTIDDDGEILDEDGDLIGRVDVVRGEGEEGTREDFGVVEGLKANKQGNVMDAEGVPIACVVGETAVVGREIGRDGRIRDANGTVIGGVELIPEDERMYAIVRQMRDAIEPLRCQMKLANKPDKSRNDTEKVAKSLKPLVEDARLALQECDTALKAHTSEHAEPVDRHLADLIKELGESVVETIDNACQLITDSTTGQHVHPLITLLVEPPLYITVTIALRVVGLYARILNSLGIGKVLRFVLRRVGVYHRLEEFGLGAVIEVLELGKDKSEICARGEWAGIAINLKTDTSSVAAIQDSVNTVLTHTKFKTRCVEIQRERFCRFRGLRLRLNYT</sequence>
<evidence type="ECO:0000313" key="3">
    <source>
        <dbReference type="EMBL" id="KAL2845130.1"/>
    </source>
</evidence>
<evidence type="ECO:0000259" key="2">
    <source>
        <dbReference type="Pfam" id="PF22485"/>
    </source>
</evidence>
<feature type="domain" description="DUF6987" evidence="2">
    <location>
        <begin position="284"/>
        <end position="446"/>
    </location>
</feature>
<name>A0ABR4JYJ5_9EURO</name>
<dbReference type="Pfam" id="PF12396">
    <property type="entry name" value="DUF3659"/>
    <property type="match status" value="2"/>
</dbReference>
<accession>A0ABR4JYJ5</accession>
<feature type="region of interest" description="Disordered" evidence="1">
    <location>
        <begin position="1"/>
        <end position="49"/>
    </location>
</feature>
<gene>
    <name evidence="3" type="ORF">BJX68DRAFT_269317</name>
</gene>
<evidence type="ECO:0000313" key="4">
    <source>
        <dbReference type="Proteomes" id="UP001610444"/>
    </source>
</evidence>
<dbReference type="PANTHER" id="PTHR39461:SF1">
    <property type="entry name" value="LEA DOMAIN PROTEIN (AFU_ORTHOLOGUE AFUA_8G04920)"/>
    <property type="match status" value="1"/>
</dbReference>
<proteinExistence type="predicted"/>
<comment type="caution">
    <text evidence="3">The sequence shown here is derived from an EMBL/GenBank/DDBJ whole genome shotgun (WGS) entry which is preliminary data.</text>
</comment>
<organism evidence="3 4">
    <name type="scientific">Aspergillus pseudodeflectus</name>
    <dbReference type="NCBI Taxonomy" id="176178"/>
    <lineage>
        <taxon>Eukaryota</taxon>
        <taxon>Fungi</taxon>
        <taxon>Dikarya</taxon>
        <taxon>Ascomycota</taxon>
        <taxon>Pezizomycotina</taxon>
        <taxon>Eurotiomycetes</taxon>
        <taxon>Eurotiomycetidae</taxon>
        <taxon>Eurotiales</taxon>
        <taxon>Aspergillaceae</taxon>
        <taxon>Aspergillus</taxon>
        <taxon>Aspergillus subgen. Nidulantes</taxon>
    </lineage>
</organism>
<dbReference type="InterPro" id="IPR054256">
    <property type="entry name" value="DUF6987"/>
</dbReference>
<feature type="compositionally biased region" description="Basic and acidic residues" evidence="1">
    <location>
        <begin position="36"/>
        <end position="49"/>
    </location>
</feature>
<dbReference type="PANTHER" id="PTHR39461">
    <property type="entry name" value="LEA DOMAIN PROTEIN (AFU_ORTHOLOGUE AFUA_8G04920)"/>
    <property type="match status" value="1"/>
</dbReference>
<dbReference type="EMBL" id="JBFXLR010000038">
    <property type="protein sequence ID" value="KAL2845130.1"/>
    <property type="molecule type" value="Genomic_DNA"/>
</dbReference>
<keyword evidence="4" id="KW-1185">Reference proteome</keyword>
<dbReference type="InterPro" id="IPR022124">
    <property type="entry name" value="DUF3659"/>
</dbReference>
<dbReference type="Proteomes" id="UP001610444">
    <property type="component" value="Unassembled WGS sequence"/>
</dbReference>